<dbReference type="Proteomes" id="UP000760494">
    <property type="component" value="Unassembled WGS sequence"/>
</dbReference>
<protein>
    <submittedName>
        <fullName evidence="1">Uncharacterized protein</fullName>
    </submittedName>
</protein>
<comment type="caution">
    <text evidence="1">The sequence shown here is derived from an EMBL/GenBank/DDBJ whole genome shotgun (WGS) entry which is preliminary data.</text>
</comment>
<evidence type="ECO:0000313" key="2">
    <source>
        <dbReference type="Proteomes" id="UP000760494"/>
    </source>
</evidence>
<dbReference type="AlphaFoldDB" id="A0A5Q3GFD3"/>
<accession>A0A5Q3GFD3</accession>
<proteinExistence type="predicted"/>
<evidence type="ECO:0000313" key="1">
    <source>
        <dbReference type="EMBL" id="VTT79703.1"/>
    </source>
</evidence>
<name>A0A5Q3GFD3_FUSFU</name>
<gene>
    <name evidence="1" type="ORF">C2S_11420</name>
</gene>
<organism evidence="1 2">
    <name type="scientific">Fusarium fujikuroi</name>
    <name type="common">Bakanae and foot rot disease fungus</name>
    <name type="synonym">Gibberella fujikuroi</name>
    <dbReference type="NCBI Taxonomy" id="5127"/>
    <lineage>
        <taxon>Eukaryota</taxon>
        <taxon>Fungi</taxon>
        <taxon>Dikarya</taxon>
        <taxon>Ascomycota</taxon>
        <taxon>Pezizomycotina</taxon>
        <taxon>Sordariomycetes</taxon>
        <taxon>Hypocreomycetidae</taxon>
        <taxon>Hypocreales</taxon>
        <taxon>Nectriaceae</taxon>
        <taxon>Fusarium</taxon>
        <taxon>Fusarium fujikuroi species complex</taxon>
    </lineage>
</organism>
<sequence>MLVIDVDASIEGFSMAQMLMLRKCVRHSWDVEYRICERWDECGKIIAMADGWLLASLGCQSQMAY</sequence>
<reference evidence="1" key="1">
    <citation type="submission" date="2019-05" db="EMBL/GenBank/DDBJ databases">
        <authorList>
            <person name="Piombo E."/>
        </authorList>
    </citation>
    <scope>NUCLEOTIDE SEQUENCE</scope>
    <source>
        <strain evidence="1">C2S</strain>
    </source>
</reference>
<dbReference type="EMBL" id="CABFJX010000398">
    <property type="protein sequence ID" value="VTT79703.1"/>
    <property type="molecule type" value="Genomic_DNA"/>
</dbReference>